<proteinExistence type="predicted"/>
<accession>A0A0D0A7L3</accession>
<reference evidence="3" key="2">
    <citation type="submission" date="2015-01" db="EMBL/GenBank/DDBJ databases">
        <title>Evolutionary Origins and Diversification of the Mycorrhizal Mutualists.</title>
        <authorList>
            <consortium name="DOE Joint Genome Institute"/>
            <consortium name="Mycorrhizal Genomics Consortium"/>
            <person name="Kohler A."/>
            <person name="Kuo A."/>
            <person name="Nagy L.G."/>
            <person name="Floudas D."/>
            <person name="Copeland A."/>
            <person name="Barry K.W."/>
            <person name="Cichocki N."/>
            <person name="Veneault-Fourrey C."/>
            <person name="LaButti K."/>
            <person name="Lindquist E.A."/>
            <person name="Lipzen A."/>
            <person name="Lundell T."/>
            <person name="Morin E."/>
            <person name="Murat C."/>
            <person name="Riley R."/>
            <person name="Ohm R."/>
            <person name="Sun H."/>
            <person name="Tunlid A."/>
            <person name="Henrissat B."/>
            <person name="Grigoriev I.V."/>
            <person name="Hibbett D.S."/>
            <person name="Martin F."/>
        </authorList>
    </citation>
    <scope>NUCLEOTIDE SEQUENCE [LARGE SCALE GENOMIC DNA]</scope>
    <source>
        <strain evidence="3">441</strain>
    </source>
</reference>
<gene>
    <name evidence="2" type="ORF">PISMIDRAFT_151577</name>
</gene>
<evidence type="ECO:0000313" key="2">
    <source>
        <dbReference type="EMBL" id="KIK28043.1"/>
    </source>
</evidence>
<feature type="compositionally biased region" description="Polar residues" evidence="1">
    <location>
        <begin position="162"/>
        <end position="179"/>
    </location>
</feature>
<reference evidence="2 3" key="1">
    <citation type="submission" date="2014-04" db="EMBL/GenBank/DDBJ databases">
        <authorList>
            <consortium name="DOE Joint Genome Institute"/>
            <person name="Kuo A."/>
            <person name="Kohler A."/>
            <person name="Costa M.D."/>
            <person name="Nagy L.G."/>
            <person name="Floudas D."/>
            <person name="Copeland A."/>
            <person name="Barry K.W."/>
            <person name="Cichocki N."/>
            <person name="Veneault-Fourrey C."/>
            <person name="LaButti K."/>
            <person name="Lindquist E.A."/>
            <person name="Lipzen A."/>
            <person name="Lundell T."/>
            <person name="Morin E."/>
            <person name="Murat C."/>
            <person name="Sun H."/>
            <person name="Tunlid A."/>
            <person name="Henrissat B."/>
            <person name="Grigoriev I.V."/>
            <person name="Hibbett D.S."/>
            <person name="Martin F."/>
            <person name="Nordberg H.P."/>
            <person name="Cantor M.N."/>
            <person name="Hua S.X."/>
        </authorList>
    </citation>
    <scope>NUCLEOTIDE SEQUENCE [LARGE SCALE GENOMIC DNA]</scope>
    <source>
        <strain evidence="2 3">441</strain>
    </source>
</reference>
<organism evidence="2 3">
    <name type="scientific">Pisolithus microcarpus 441</name>
    <dbReference type="NCBI Taxonomy" id="765257"/>
    <lineage>
        <taxon>Eukaryota</taxon>
        <taxon>Fungi</taxon>
        <taxon>Dikarya</taxon>
        <taxon>Basidiomycota</taxon>
        <taxon>Agaricomycotina</taxon>
        <taxon>Agaricomycetes</taxon>
        <taxon>Agaricomycetidae</taxon>
        <taxon>Boletales</taxon>
        <taxon>Sclerodermatineae</taxon>
        <taxon>Pisolithaceae</taxon>
        <taxon>Pisolithus</taxon>
    </lineage>
</organism>
<feature type="compositionally biased region" description="Basic and acidic residues" evidence="1">
    <location>
        <begin position="72"/>
        <end position="89"/>
    </location>
</feature>
<dbReference type="OrthoDB" id="3358973at2759"/>
<protein>
    <submittedName>
        <fullName evidence="2">Uncharacterized protein</fullName>
    </submittedName>
</protein>
<feature type="region of interest" description="Disordered" evidence="1">
    <location>
        <begin position="270"/>
        <end position="289"/>
    </location>
</feature>
<name>A0A0D0A7L3_9AGAM</name>
<dbReference type="HOGENOM" id="CLU_049777_0_0_1"/>
<keyword evidence="3" id="KW-1185">Reference proteome</keyword>
<dbReference type="AlphaFoldDB" id="A0A0D0A7L3"/>
<feature type="compositionally biased region" description="Pro residues" evidence="1">
    <location>
        <begin position="231"/>
        <end position="246"/>
    </location>
</feature>
<dbReference type="EMBL" id="KN833694">
    <property type="protein sequence ID" value="KIK28043.1"/>
    <property type="molecule type" value="Genomic_DNA"/>
</dbReference>
<feature type="region of interest" description="Disordered" evidence="1">
    <location>
        <begin position="1"/>
        <end position="108"/>
    </location>
</feature>
<feature type="compositionally biased region" description="Acidic residues" evidence="1">
    <location>
        <begin position="50"/>
        <end position="60"/>
    </location>
</feature>
<feature type="region of interest" description="Disordered" evidence="1">
    <location>
        <begin position="225"/>
        <end position="258"/>
    </location>
</feature>
<evidence type="ECO:0000313" key="3">
    <source>
        <dbReference type="Proteomes" id="UP000054018"/>
    </source>
</evidence>
<feature type="region of interest" description="Disordered" evidence="1">
    <location>
        <begin position="152"/>
        <end position="194"/>
    </location>
</feature>
<feature type="compositionally biased region" description="Basic and acidic residues" evidence="1">
    <location>
        <begin position="31"/>
        <end position="49"/>
    </location>
</feature>
<dbReference type="Proteomes" id="UP000054018">
    <property type="component" value="Unassembled WGS sequence"/>
</dbReference>
<sequence length="289" mass="31659">MTNSLLGQTVLEPSPSLPPSPTSEDGLNGSREWRASHEGKEKQLFHQADEEQEERDDDTIEGIYPPSGDATAETRRVEETLKRWEVAERQRRKAARDSVQMTTGPSVLEGVTRKASLILSRRHPPYRASGLGDHRALKSRDSVDVVPLSDMDRSPQRVVHSPTPSFGDRNNVSTTTNPANPFIHPSERRLSSSPPVSAVADSISQVPVSGSPRLLTSSPFSILVPSTHVPPGTPNQKPPSPIPPLAIGPSLHEPEPQKQVRWWHEWLCGCGEGPDRGGDNQAARTNPFE</sequence>
<evidence type="ECO:0000256" key="1">
    <source>
        <dbReference type="SAM" id="MobiDB-lite"/>
    </source>
</evidence>